<keyword evidence="2" id="KW-1185">Reference proteome</keyword>
<dbReference type="AlphaFoldDB" id="A0AAW2CAR5"/>
<evidence type="ECO:0000313" key="2">
    <source>
        <dbReference type="Proteomes" id="UP001459277"/>
    </source>
</evidence>
<comment type="caution">
    <text evidence="1">The sequence shown here is derived from an EMBL/GenBank/DDBJ whole genome shotgun (WGS) entry which is preliminary data.</text>
</comment>
<accession>A0AAW2CAR5</accession>
<organism evidence="1 2">
    <name type="scientific">Lithocarpus litseifolius</name>
    <dbReference type="NCBI Taxonomy" id="425828"/>
    <lineage>
        <taxon>Eukaryota</taxon>
        <taxon>Viridiplantae</taxon>
        <taxon>Streptophyta</taxon>
        <taxon>Embryophyta</taxon>
        <taxon>Tracheophyta</taxon>
        <taxon>Spermatophyta</taxon>
        <taxon>Magnoliopsida</taxon>
        <taxon>eudicotyledons</taxon>
        <taxon>Gunneridae</taxon>
        <taxon>Pentapetalae</taxon>
        <taxon>rosids</taxon>
        <taxon>fabids</taxon>
        <taxon>Fagales</taxon>
        <taxon>Fagaceae</taxon>
        <taxon>Lithocarpus</taxon>
    </lineage>
</organism>
<proteinExistence type="predicted"/>
<dbReference type="Proteomes" id="UP001459277">
    <property type="component" value="Unassembled WGS sequence"/>
</dbReference>
<dbReference type="EMBL" id="JAZDWU010000008">
    <property type="protein sequence ID" value="KAK9995142.1"/>
    <property type="molecule type" value="Genomic_DNA"/>
</dbReference>
<evidence type="ECO:0000313" key="1">
    <source>
        <dbReference type="EMBL" id="KAK9995142.1"/>
    </source>
</evidence>
<sequence length="157" mass="18329">MTNSDRYLSLPMATGKSKENITKRVMGWKEKFISKAGREWRVGDGRAIGVFTHKWLHHTPIPLHEGALDLCVRELIDKDSRQWDRGKLEAMFTQNTVQEILTIPLTDLHSHDKLVWTENKAHKFLVKTAYQLALCLKNLSWAEHSTAWDYYPVWNKI</sequence>
<protein>
    <submittedName>
        <fullName evidence="1">Uncharacterized protein</fullName>
    </submittedName>
</protein>
<gene>
    <name evidence="1" type="ORF">SO802_024845</name>
</gene>
<name>A0AAW2CAR5_9ROSI</name>
<reference evidence="1 2" key="1">
    <citation type="submission" date="2024-01" db="EMBL/GenBank/DDBJ databases">
        <title>A telomere-to-telomere, gap-free genome of sweet tea (Lithocarpus litseifolius).</title>
        <authorList>
            <person name="Zhou J."/>
        </authorList>
    </citation>
    <scope>NUCLEOTIDE SEQUENCE [LARGE SCALE GENOMIC DNA]</scope>
    <source>
        <strain evidence="1">Zhou-2022a</strain>
        <tissue evidence="1">Leaf</tissue>
    </source>
</reference>